<name>A0ABQ1S4K5_9BURK</name>
<dbReference type="InterPro" id="IPR031982">
    <property type="entry name" value="PilE-like"/>
</dbReference>
<proteinExistence type="predicted"/>
<dbReference type="Proteomes" id="UP000597138">
    <property type="component" value="Unassembled WGS sequence"/>
</dbReference>
<evidence type="ECO:0000256" key="1">
    <source>
        <dbReference type="SAM" id="Phobius"/>
    </source>
</evidence>
<comment type="caution">
    <text evidence="2">The sequence shown here is derived from an EMBL/GenBank/DDBJ whole genome shotgun (WGS) entry which is preliminary data.</text>
</comment>
<sequence length="153" mass="15837">MKNRYRIEDGFSLLELMIALGVAAIIATFALPAYRTHVAKTHRLDAAAALQRAVQFIETARLAQTGTDSIALSAGLDQAPSSGTPVYKLALLPESAANGGYTIDAAPVASGVMQDDACGVFIIDATGLRSNRLADTAAPLDAAKSSACWTGKG</sequence>
<organism evidence="2 3">
    <name type="scientific">Caballeronia grimmiae</name>
    <dbReference type="NCBI Taxonomy" id="1071679"/>
    <lineage>
        <taxon>Bacteria</taxon>
        <taxon>Pseudomonadati</taxon>
        <taxon>Pseudomonadota</taxon>
        <taxon>Betaproteobacteria</taxon>
        <taxon>Burkholderiales</taxon>
        <taxon>Burkholderiaceae</taxon>
        <taxon>Caballeronia</taxon>
    </lineage>
</organism>
<dbReference type="Pfam" id="PF16732">
    <property type="entry name" value="ComP_DUS"/>
    <property type="match status" value="1"/>
</dbReference>
<dbReference type="InterPro" id="IPR045584">
    <property type="entry name" value="Pilin-like"/>
</dbReference>
<dbReference type="RefSeq" id="WP_075583179.1">
    <property type="nucleotide sequence ID" value="NZ_BMEG01000011.1"/>
</dbReference>
<reference evidence="3" key="1">
    <citation type="journal article" date="2019" name="Int. J. Syst. Evol. Microbiol.">
        <title>The Global Catalogue of Microorganisms (GCM) 10K type strain sequencing project: providing services to taxonomists for standard genome sequencing and annotation.</title>
        <authorList>
            <consortium name="The Broad Institute Genomics Platform"/>
            <consortium name="The Broad Institute Genome Sequencing Center for Infectious Disease"/>
            <person name="Wu L."/>
            <person name="Ma J."/>
        </authorList>
    </citation>
    <scope>NUCLEOTIDE SEQUENCE [LARGE SCALE GENOMIC DNA]</scope>
    <source>
        <strain evidence="3">CGMCC 1.11013</strain>
    </source>
</reference>
<keyword evidence="3" id="KW-1185">Reference proteome</keyword>
<dbReference type="InterPro" id="IPR012902">
    <property type="entry name" value="N_methyl_site"/>
</dbReference>
<gene>
    <name evidence="2" type="ORF">GCM10010985_51820</name>
</gene>
<protein>
    <submittedName>
        <fullName evidence="2">Type IV pilin</fullName>
    </submittedName>
</protein>
<evidence type="ECO:0000313" key="3">
    <source>
        <dbReference type="Proteomes" id="UP000597138"/>
    </source>
</evidence>
<keyword evidence="1" id="KW-0812">Transmembrane</keyword>
<keyword evidence="1" id="KW-1133">Transmembrane helix</keyword>
<dbReference type="SUPFAM" id="SSF54523">
    <property type="entry name" value="Pili subunits"/>
    <property type="match status" value="1"/>
</dbReference>
<keyword evidence="1" id="KW-0472">Membrane</keyword>
<dbReference type="Pfam" id="PF07963">
    <property type="entry name" value="N_methyl"/>
    <property type="match status" value="1"/>
</dbReference>
<dbReference type="Gene3D" id="3.30.700.10">
    <property type="entry name" value="Glycoprotein, Type 4 Pilin"/>
    <property type="match status" value="1"/>
</dbReference>
<evidence type="ECO:0000313" key="2">
    <source>
        <dbReference type="EMBL" id="GGD90791.1"/>
    </source>
</evidence>
<dbReference type="NCBIfam" id="TIGR02532">
    <property type="entry name" value="IV_pilin_GFxxxE"/>
    <property type="match status" value="1"/>
</dbReference>
<dbReference type="EMBL" id="BMEG01000011">
    <property type="protein sequence ID" value="GGD90791.1"/>
    <property type="molecule type" value="Genomic_DNA"/>
</dbReference>
<accession>A0ABQ1S4K5</accession>
<feature type="transmembrane region" description="Helical" evidence="1">
    <location>
        <begin position="12"/>
        <end position="34"/>
    </location>
</feature>